<keyword evidence="6" id="KW-0614">Plasmid</keyword>
<name>A0A1Z4M2L3_9CYAN</name>
<evidence type="ECO:0000256" key="3">
    <source>
        <dbReference type="PROSITE-ProRule" id="PRU00339"/>
    </source>
</evidence>
<dbReference type="Pfam" id="PF13374">
    <property type="entry name" value="TPR_10"/>
    <property type="match status" value="1"/>
</dbReference>
<keyword evidence="2 3" id="KW-0802">TPR repeat</keyword>
<dbReference type="PANTHER" id="PTHR45641:SF19">
    <property type="entry name" value="NEPHROCYSTIN-3"/>
    <property type="match status" value="1"/>
</dbReference>
<dbReference type="InterPro" id="IPR019734">
    <property type="entry name" value="TPR_rpt"/>
</dbReference>
<feature type="coiled-coil region" evidence="4">
    <location>
        <begin position="210"/>
        <end position="237"/>
    </location>
</feature>
<accession>A0A1Z4M2L3</accession>
<evidence type="ECO:0000256" key="1">
    <source>
        <dbReference type="ARBA" id="ARBA00022737"/>
    </source>
</evidence>
<evidence type="ECO:0000313" key="7">
    <source>
        <dbReference type="Proteomes" id="UP000218418"/>
    </source>
</evidence>
<sequence>MNNLATVYSSLGRYSDAEEICLKVLEIRKNIFGEEHPDITNSYNNLAEIYLSQGKYIEAEKYYDLALSLRKQLLGENHPDVAFSLNNLSTLYAAIKRYEEALSYRIQASHIHDKLISNVFAFSSENDRLAFIDKIRGNFDLFLSLIYQYLPNSQEAINSAFDFILKRKGLSATSLTAQNQASYNGKYPHLADKFHQLRELSNQIIHLTISASQTQNLANYQTNLNQLQNQYDNLQKQIATQVPEIQLSKQIPNREAVASALSANSVLIEFVQIDVFDFQAIRAKGEIQWRSPFYIAFILPAGKPHAVQMVDLGEVEKIDELISKFRLQASDVNSQTLGFKKSIPVKPKLQIKQYNPSDSIQLSKLILAPILEKIDNNCQKIIFAADGNLNSVPLQILPIDETGKRLLMDEYTVSYLGVGRDILRSNSDFTTVTDNPIIIADPDFELSAPLQTEQQKQHFNKEFIDTFDSQNLHRTISTKLLGETVAKKLKDAQLYTGKEALETHLTNGKCPKIMLIATHGLFLPDTEQVANPMMRSALALAGTKTWLSGGILPENAGKGIVFAQDIANLNLRANQLTVLSACNTARGDIKIGEGVFGLRRAFAVAGTKALVMSLWEVPDRTSALLMEQFFDNYQAGMDAIEALRKAQKYIRNITVKELRESTLGVEILKELLKLRELSAQTQIDCHQDDKPLAHPFYWGAWVCQN</sequence>
<dbReference type="PANTHER" id="PTHR45641">
    <property type="entry name" value="TETRATRICOPEPTIDE REPEAT PROTEIN (AFU_ORTHOLOGUE AFUA_6G03870)"/>
    <property type="match status" value="1"/>
</dbReference>
<dbReference type="AlphaFoldDB" id="A0A1Z4M2L3"/>
<dbReference type="PROSITE" id="PS50005">
    <property type="entry name" value="TPR"/>
    <property type="match status" value="1"/>
</dbReference>
<keyword evidence="4" id="KW-0175">Coiled coil</keyword>
<evidence type="ECO:0000259" key="5">
    <source>
        <dbReference type="Pfam" id="PF12770"/>
    </source>
</evidence>
<keyword evidence="7" id="KW-1185">Reference proteome</keyword>
<evidence type="ECO:0000256" key="2">
    <source>
        <dbReference type="ARBA" id="ARBA00022803"/>
    </source>
</evidence>
<dbReference type="InterPro" id="IPR024983">
    <property type="entry name" value="CHAT_dom"/>
</dbReference>
<feature type="domain" description="CHAT" evidence="5">
    <location>
        <begin position="361"/>
        <end position="703"/>
    </location>
</feature>
<proteinExistence type="predicted"/>
<evidence type="ECO:0000256" key="4">
    <source>
        <dbReference type="SAM" id="Coils"/>
    </source>
</evidence>
<feature type="repeat" description="TPR" evidence="3">
    <location>
        <begin position="40"/>
        <end position="73"/>
    </location>
</feature>
<dbReference type="Pfam" id="PF12770">
    <property type="entry name" value="CHAT"/>
    <property type="match status" value="1"/>
</dbReference>
<reference evidence="6 7" key="1">
    <citation type="submission" date="2017-06" db="EMBL/GenBank/DDBJ databases">
        <title>Genome sequencing of cyanobaciteial culture collection at National Institute for Environmental Studies (NIES).</title>
        <authorList>
            <person name="Hirose Y."/>
            <person name="Shimura Y."/>
            <person name="Fujisawa T."/>
            <person name="Nakamura Y."/>
            <person name="Kawachi M."/>
        </authorList>
    </citation>
    <scope>NUCLEOTIDE SEQUENCE [LARGE SCALE GENOMIC DNA]</scope>
    <source>
        <strain evidence="6 7">NIES-267</strain>
        <plasmid evidence="7">Plasmid1 dna</plasmid>
    </source>
</reference>
<dbReference type="SUPFAM" id="SSF48452">
    <property type="entry name" value="TPR-like"/>
    <property type="match status" value="1"/>
</dbReference>
<dbReference type="SMART" id="SM00028">
    <property type="entry name" value="TPR"/>
    <property type="match status" value="3"/>
</dbReference>
<organism evidence="6 7">
    <name type="scientific">Calothrix parasitica NIES-267</name>
    <dbReference type="NCBI Taxonomy" id="1973488"/>
    <lineage>
        <taxon>Bacteria</taxon>
        <taxon>Bacillati</taxon>
        <taxon>Cyanobacteriota</taxon>
        <taxon>Cyanophyceae</taxon>
        <taxon>Nostocales</taxon>
        <taxon>Calotrichaceae</taxon>
        <taxon>Calothrix</taxon>
    </lineage>
</organism>
<dbReference type="Gene3D" id="1.25.40.10">
    <property type="entry name" value="Tetratricopeptide repeat domain"/>
    <property type="match status" value="1"/>
</dbReference>
<dbReference type="EMBL" id="AP018228">
    <property type="protein sequence ID" value="BAY87710.1"/>
    <property type="molecule type" value="Genomic_DNA"/>
</dbReference>
<geneLocation type="plasmid" evidence="7">
    <name>Plasmid1 dna</name>
</geneLocation>
<evidence type="ECO:0000313" key="6">
    <source>
        <dbReference type="EMBL" id="BAY87710.1"/>
    </source>
</evidence>
<protein>
    <recommendedName>
        <fullName evidence="5">CHAT domain-containing protein</fullName>
    </recommendedName>
</protein>
<keyword evidence="1" id="KW-0677">Repeat</keyword>
<gene>
    <name evidence="6" type="ORF">NIES267_72340</name>
</gene>
<dbReference type="Proteomes" id="UP000218418">
    <property type="component" value="Plasmid plasmid1"/>
</dbReference>
<dbReference type="InterPro" id="IPR011990">
    <property type="entry name" value="TPR-like_helical_dom_sf"/>
</dbReference>
<dbReference type="Pfam" id="PF13424">
    <property type="entry name" value="TPR_12"/>
    <property type="match status" value="1"/>
</dbReference>